<evidence type="ECO:0000256" key="5">
    <source>
        <dbReference type="ARBA" id="ARBA00022692"/>
    </source>
</evidence>
<evidence type="ECO:0000256" key="3">
    <source>
        <dbReference type="ARBA" id="ARBA00022475"/>
    </source>
</evidence>
<comment type="caution">
    <text evidence="10">The sequence shown here is derived from an EMBL/GenBank/DDBJ whole genome shotgun (WGS) entry which is preliminary data.</text>
</comment>
<keyword evidence="5 9" id="KW-0812">Transmembrane</keyword>
<dbReference type="NCBIfam" id="TIGR01620">
    <property type="entry name" value="hyp_HI0043"/>
    <property type="match status" value="1"/>
</dbReference>
<feature type="transmembrane region" description="Helical" evidence="9">
    <location>
        <begin position="68"/>
        <end position="90"/>
    </location>
</feature>
<evidence type="ECO:0000256" key="1">
    <source>
        <dbReference type="ARBA" id="ARBA00004429"/>
    </source>
</evidence>
<accession>A0ABU1GV72</accession>
<evidence type="ECO:0000256" key="4">
    <source>
        <dbReference type="ARBA" id="ARBA00022519"/>
    </source>
</evidence>
<feature type="compositionally biased region" description="Basic and acidic residues" evidence="8">
    <location>
        <begin position="1"/>
        <end position="12"/>
    </location>
</feature>
<keyword evidence="11" id="KW-1185">Reference proteome</keyword>
<sequence>MTDPKPPRRFEVPTESAKTAPQPIPSLATAQHFPLESVGARVEETPESDTRAERAVDDALSPPRKRRWGLMTLLSASLVIGGIQCGVQVYEAVIQNDPFSGLWAALGVFGAGLLARSGGKELLRLKRLRRHAKVRKRLENTPLDQPLLADTARHMRVSRDDPHWRSYQNAVNAHHDGDDIRTLFSHHLLGPRDRAASQLITRMSSETAAMVAISPITLLDMGLVAWRNMRMIDRLADIYGLELGYASRLRLYRHVLANLAFAGASEIAVDMGSELLGMNLAEKLSSRAAQGLGSGLMTARLGLRAQRLLRPLPFTRQEQPTLGHVRKALWQQLKRTDERRG</sequence>
<dbReference type="InterPro" id="IPR006507">
    <property type="entry name" value="UPF0283"/>
</dbReference>
<evidence type="ECO:0000256" key="9">
    <source>
        <dbReference type="SAM" id="Phobius"/>
    </source>
</evidence>
<evidence type="ECO:0000256" key="2">
    <source>
        <dbReference type="ARBA" id="ARBA00008255"/>
    </source>
</evidence>
<proteinExistence type="inferred from homology"/>
<protein>
    <submittedName>
        <fullName evidence="10">TIGR01620 family protein</fullName>
    </submittedName>
</protein>
<feature type="transmembrane region" description="Helical" evidence="9">
    <location>
        <begin position="102"/>
        <end position="119"/>
    </location>
</feature>
<keyword evidence="4" id="KW-0997">Cell inner membrane</keyword>
<organism evidence="10 11">
    <name type="scientific">Larsenimonas suaedae</name>
    <dbReference type="NCBI Taxonomy" id="1851019"/>
    <lineage>
        <taxon>Bacteria</taxon>
        <taxon>Pseudomonadati</taxon>
        <taxon>Pseudomonadota</taxon>
        <taxon>Gammaproteobacteria</taxon>
        <taxon>Oceanospirillales</taxon>
        <taxon>Halomonadaceae</taxon>
        <taxon>Larsenimonas</taxon>
    </lineage>
</organism>
<dbReference type="Pfam" id="PF05128">
    <property type="entry name" value="DUF697"/>
    <property type="match status" value="1"/>
</dbReference>
<dbReference type="PANTHER" id="PTHR39342:SF1">
    <property type="entry name" value="UPF0283 MEMBRANE PROTEIN YCJF"/>
    <property type="match status" value="1"/>
</dbReference>
<reference evidence="10 11" key="1">
    <citation type="submission" date="2023-04" db="EMBL/GenBank/DDBJ databases">
        <title>A long-awaited taxogenomic arrangement of the family Halomonadaceae.</title>
        <authorList>
            <person name="De La Haba R."/>
            <person name="Chuvochina M."/>
            <person name="Wittouck S."/>
            <person name="Arahal D.R."/>
            <person name="Sanchez-Porro C."/>
            <person name="Hugenholtz P."/>
            <person name="Ventosa A."/>
        </authorList>
    </citation>
    <scope>NUCLEOTIDE SEQUENCE [LARGE SCALE GENOMIC DNA]</scope>
    <source>
        <strain evidence="10 11">DSM 22428</strain>
    </source>
</reference>
<evidence type="ECO:0000256" key="8">
    <source>
        <dbReference type="SAM" id="MobiDB-lite"/>
    </source>
</evidence>
<dbReference type="EMBL" id="JARWAO010000003">
    <property type="protein sequence ID" value="MDR5895927.1"/>
    <property type="molecule type" value="Genomic_DNA"/>
</dbReference>
<keyword evidence="6 9" id="KW-1133">Transmembrane helix</keyword>
<evidence type="ECO:0000313" key="11">
    <source>
        <dbReference type="Proteomes" id="UP001269375"/>
    </source>
</evidence>
<feature type="region of interest" description="Disordered" evidence="8">
    <location>
        <begin position="1"/>
        <end position="31"/>
    </location>
</feature>
<comment type="subcellular location">
    <subcellularLocation>
        <location evidence="1">Cell inner membrane</location>
        <topology evidence="1">Multi-pass membrane protein</topology>
    </subcellularLocation>
</comment>
<evidence type="ECO:0000256" key="6">
    <source>
        <dbReference type="ARBA" id="ARBA00022989"/>
    </source>
</evidence>
<gene>
    <name evidence="10" type="ORF">QC825_07585</name>
</gene>
<evidence type="ECO:0000256" key="7">
    <source>
        <dbReference type="ARBA" id="ARBA00023136"/>
    </source>
</evidence>
<evidence type="ECO:0000313" key="10">
    <source>
        <dbReference type="EMBL" id="MDR5895927.1"/>
    </source>
</evidence>
<dbReference type="RefSeq" id="WP_251589850.1">
    <property type="nucleotide sequence ID" value="NZ_JAMLJI010000001.1"/>
</dbReference>
<name>A0ABU1GV72_9GAMM</name>
<dbReference type="PANTHER" id="PTHR39342">
    <property type="entry name" value="UPF0283 MEMBRANE PROTEIN YCJF"/>
    <property type="match status" value="1"/>
</dbReference>
<dbReference type="InterPro" id="IPR021147">
    <property type="entry name" value="DUF697"/>
</dbReference>
<comment type="similarity">
    <text evidence="2">Belongs to the UPF0283 family.</text>
</comment>
<keyword evidence="3" id="KW-1003">Cell membrane</keyword>
<dbReference type="Proteomes" id="UP001269375">
    <property type="component" value="Unassembled WGS sequence"/>
</dbReference>
<keyword evidence="7 9" id="KW-0472">Membrane</keyword>